<feature type="domain" description="Immunoglobulin" evidence="1">
    <location>
        <begin position="58"/>
        <end position="188"/>
    </location>
</feature>
<name>A0A3M0KH76_HIRRU</name>
<dbReference type="InterPro" id="IPR036179">
    <property type="entry name" value="Ig-like_dom_sf"/>
</dbReference>
<dbReference type="STRING" id="333673.A0A3M0KH76"/>
<protein>
    <recommendedName>
        <fullName evidence="1">Immunoglobulin domain-containing protein</fullName>
    </recommendedName>
</protein>
<dbReference type="AlphaFoldDB" id="A0A3M0KH76"/>
<dbReference type="InterPro" id="IPR003599">
    <property type="entry name" value="Ig_sub"/>
</dbReference>
<dbReference type="Gene3D" id="2.60.40.10">
    <property type="entry name" value="Immunoglobulins"/>
    <property type="match status" value="1"/>
</dbReference>
<proteinExistence type="predicted"/>
<accession>A0A3M0KH76</accession>
<comment type="caution">
    <text evidence="2">The sequence shown here is derived from an EMBL/GenBank/DDBJ whole genome shotgun (WGS) entry which is preliminary data.</text>
</comment>
<dbReference type="InterPro" id="IPR042381">
    <property type="entry name" value="CD96"/>
</dbReference>
<dbReference type="OrthoDB" id="9904226at2759"/>
<evidence type="ECO:0000259" key="1">
    <source>
        <dbReference type="SMART" id="SM00409"/>
    </source>
</evidence>
<dbReference type="PANTHER" id="PTHR15317">
    <property type="entry name" value="T-CELL SURFACE PROTEIN TACTILE"/>
    <property type="match status" value="1"/>
</dbReference>
<gene>
    <name evidence="2" type="ORF">DUI87_11091</name>
</gene>
<dbReference type="GO" id="GO:0007160">
    <property type="term" value="P:cell-matrix adhesion"/>
    <property type="evidence" value="ECO:0007669"/>
    <property type="project" value="TreeGrafter"/>
</dbReference>
<dbReference type="SMART" id="SM00409">
    <property type="entry name" value="IG"/>
    <property type="match status" value="1"/>
</dbReference>
<evidence type="ECO:0000313" key="3">
    <source>
        <dbReference type="Proteomes" id="UP000269221"/>
    </source>
</evidence>
<reference evidence="2 3" key="1">
    <citation type="submission" date="2018-07" db="EMBL/GenBank/DDBJ databases">
        <title>A high quality draft genome assembly of the barn swallow (H. rustica rustica).</title>
        <authorList>
            <person name="Formenti G."/>
            <person name="Chiara M."/>
            <person name="Poveda L."/>
            <person name="Francoijs K.-J."/>
            <person name="Bonisoli-Alquati A."/>
            <person name="Canova L."/>
            <person name="Gianfranceschi L."/>
            <person name="Horner D.S."/>
            <person name="Saino N."/>
        </authorList>
    </citation>
    <scope>NUCLEOTIDE SEQUENCE [LARGE SCALE GENOMIC DNA]</scope>
    <source>
        <strain evidence="2">Chelidonia</strain>
        <tissue evidence="2">Blood</tissue>
    </source>
</reference>
<evidence type="ECO:0000313" key="2">
    <source>
        <dbReference type="EMBL" id="RMC11961.1"/>
    </source>
</evidence>
<sequence>MPPTRPTRHEELWSKGPAGCGVISAGFEEVQNQNTVMKWEFLCQVNLKGQTADVITPAEVVHAVPGTDVTLMCVFPKLLTTHIIQTQWSKIDGSPSTKIAVYHPTYGTHYFKFSEAPYKFSVSFSTRRCCSGDDTVSLCSTNPNATSECNWWALHLKNVTVSLSGKYECAFATYPYGTKAAKIQLTVKAEGK</sequence>
<organism evidence="2 3">
    <name type="scientific">Hirundo rustica rustica</name>
    <dbReference type="NCBI Taxonomy" id="333673"/>
    <lineage>
        <taxon>Eukaryota</taxon>
        <taxon>Metazoa</taxon>
        <taxon>Chordata</taxon>
        <taxon>Craniata</taxon>
        <taxon>Vertebrata</taxon>
        <taxon>Euteleostomi</taxon>
        <taxon>Archelosauria</taxon>
        <taxon>Archosauria</taxon>
        <taxon>Dinosauria</taxon>
        <taxon>Saurischia</taxon>
        <taxon>Theropoda</taxon>
        <taxon>Coelurosauria</taxon>
        <taxon>Aves</taxon>
        <taxon>Neognathae</taxon>
        <taxon>Neoaves</taxon>
        <taxon>Telluraves</taxon>
        <taxon>Australaves</taxon>
        <taxon>Passeriformes</taxon>
        <taxon>Sylvioidea</taxon>
        <taxon>Hirundinidae</taxon>
        <taxon>Hirundo</taxon>
    </lineage>
</organism>
<dbReference type="GO" id="GO:0006954">
    <property type="term" value="P:inflammatory response"/>
    <property type="evidence" value="ECO:0007669"/>
    <property type="project" value="TreeGrafter"/>
</dbReference>
<dbReference type="EMBL" id="QRBI01000107">
    <property type="protein sequence ID" value="RMC11961.1"/>
    <property type="molecule type" value="Genomic_DNA"/>
</dbReference>
<dbReference type="PANTHER" id="PTHR15317:SF1">
    <property type="entry name" value="T-CELL SURFACE PROTEIN TACTILE"/>
    <property type="match status" value="1"/>
</dbReference>
<keyword evidence="3" id="KW-1185">Reference proteome</keyword>
<dbReference type="SUPFAM" id="SSF48726">
    <property type="entry name" value="Immunoglobulin"/>
    <property type="match status" value="1"/>
</dbReference>
<dbReference type="Proteomes" id="UP000269221">
    <property type="component" value="Unassembled WGS sequence"/>
</dbReference>
<dbReference type="InterPro" id="IPR013783">
    <property type="entry name" value="Ig-like_fold"/>
</dbReference>